<comment type="caution">
    <text evidence="1">The sequence shown here is derived from an EMBL/GenBank/DDBJ whole genome shotgun (WGS) entry which is preliminary data.</text>
</comment>
<dbReference type="InterPro" id="IPR036691">
    <property type="entry name" value="Endo/exonu/phosph_ase_sf"/>
</dbReference>
<reference evidence="1 2" key="1">
    <citation type="journal article" date="2021" name="Elife">
        <title>Chloroplast acquisition without the gene transfer in kleptoplastic sea slugs, Plakobranchus ocellatus.</title>
        <authorList>
            <person name="Maeda T."/>
            <person name="Takahashi S."/>
            <person name="Yoshida T."/>
            <person name="Shimamura S."/>
            <person name="Takaki Y."/>
            <person name="Nagai Y."/>
            <person name="Toyoda A."/>
            <person name="Suzuki Y."/>
            <person name="Arimoto A."/>
            <person name="Ishii H."/>
            <person name="Satoh N."/>
            <person name="Nishiyama T."/>
            <person name="Hasebe M."/>
            <person name="Maruyama T."/>
            <person name="Minagawa J."/>
            <person name="Obokata J."/>
            <person name="Shigenobu S."/>
        </authorList>
    </citation>
    <scope>NUCLEOTIDE SEQUENCE [LARGE SCALE GENOMIC DNA]</scope>
</reference>
<dbReference type="EMBL" id="BMAT01002245">
    <property type="protein sequence ID" value="GFS02718.1"/>
    <property type="molecule type" value="Genomic_DNA"/>
</dbReference>
<evidence type="ECO:0000313" key="1">
    <source>
        <dbReference type="EMBL" id="GFS02718.1"/>
    </source>
</evidence>
<accession>A0AAV4HWZ1</accession>
<evidence type="ECO:0000313" key="2">
    <source>
        <dbReference type="Proteomes" id="UP000762676"/>
    </source>
</evidence>
<dbReference type="SUPFAM" id="SSF56219">
    <property type="entry name" value="DNase I-like"/>
    <property type="match status" value="1"/>
</dbReference>
<dbReference type="InterPro" id="IPR027124">
    <property type="entry name" value="Swc5/CFDP1/2"/>
</dbReference>
<dbReference type="AlphaFoldDB" id="A0AAV4HWZ1"/>
<gene>
    <name evidence="1" type="ORF">ElyMa_001130500</name>
</gene>
<keyword evidence="2" id="KW-1185">Reference proteome</keyword>
<dbReference type="PANTHER" id="PTHR23227:SF85">
    <property type="entry name" value="CRANIOFACIAL DEVELOPMENT PROTEIN 2"/>
    <property type="match status" value="1"/>
</dbReference>
<dbReference type="Proteomes" id="UP000762676">
    <property type="component" value="Unassembled WGS sequence"/>
</dbReference>
<dbReference type="Gene3D" id="3.60.10.10">
    <property type="entry name" value="Endonuclease/exonuclease/phosphatase"/>
    <property type="match status" value="1"/>
</dbReference>
<sequence length="263" mass="30555">MLLLSEVIATSFRGQCYFFQRIPNKDNLILLGDFNARVVADSCSWPNYIGHFGVGKLNENGQRLLELCSYNSLCIFSTFFSTKPHHRVSWTHPRSKHWHQLDFIITRKPMLNHVSLPRSYHSTDCDTDHSLIGRVRLRPWQFYRSELTDHSRINTSRVMKQELREQFSKVIDEAPEKCPTQSAQACWDFIRDAKYKAAIDTSRKRAKKNEDWCEDNIDLLDPAIAAKGRALNEYKRKASAKNLAIYREARNNGKSISRKCAND</sequence>
<name>A0AAV4HWZ1_9GAST</name>
<dbReference type="PANTHER" id="PTHR23227">
    <property type="entry name" value="BUCENTAUR RELATED"/>
    <property type="match status" value="1"/>
</dbReference>
<organism evidence="1 2">
    <name type="scientific">Elysia marginata</name>
    <dbReference type="NCBI Taxonomy" id="1093978"/>
    <lineage>
        <taxon>Eukaryota</taxon>
        <taxon>Metazoa</taxon>
        <taxon>Spiralia</taxon>
        <taxon>Lophotrochozoa</taxon>
        <taxon>Mollusca</taxon>
        <taxon>Gastropoda</taxon>
        <taxon>Heterobranchia</taxon>
        <taxon>Euthyneura</taxon>
        <taxon>Panpulmonata</taxon>
        <taxon>Sacoglossa</taxon>
        <taxon>Placobranchoidea</taxon>
        <taxon>Plakobranchidae</taxon>
        <taxon>Elysia</taxon>
    </lineage>
</organism>
<proteinExistence type="predicted"/>
<protein>
    <submittedName>
        <fullName evidence="1">Craniofacial development protein 2</fullName>
    </submittedName>
</protein>